<sequence length="59" mass="6338">MLIQTFETVLTWFAMCGLHVSLLTPAELAHAFGALLGVFVGIAVPLGVALSAHRQIEKF</sequence>
<feature type="transmembrane region" description="Helical" evidence="1">
    <location>
        <begin position="28"/>
        <end position="50"/>
    </location>
</feature>
<comment type="caution">
    <text evidence="3">The sequence shown here is derived from an EMBL/GenBank/DDBJ whole genome shotgun (WGS) entry which is preliminary data.</text>
</comment>
<dbReference type="EMBL" id="NBTY01000101">
    <property type="protein sequence ID" value="OTP73114.1"/>
    <property type="molecule type" value="Genomic_DNA"/>
</dbReference>
<keyword evidence="1" id="KW-1133">Transmembrane helix</keyword>
<keyword evidence="1" id="KW-0472">Membrane</keyword>
<evidence type="ECO:0000256" key="1">
    <source>
        <dbReference type="SAM" id="Phobius"/>
    </source>
</evidence>
<evidence type="ECO:0000313" key="5">
    <source>
        <dbReference type="Proteomes" id="UP000195221"/>
    </source>
</evidence>
<reference evidence="2 5" key="2">
    <citation type="submission" date="2017-03" db="EMBL/GenBank/DDBJ databases">
        <title>Genome analysis of strain PAMC 26577.</title>
        <authorList>
            <person name="Oh H.-M."/>
            <person name="Yang J.-A."/>
        </authorList>
    </citation>
    <scope>NUCLEOTIDE SEQUENCE [LARGE SCALE GENOMIC DNA]</scope>
    <source>
        <strain evidence="2 5">PAMC 26577</strain>
    </source>
</reference>
<accession>A0A242MQS2</accession>
<dbReference type="Proteomes" id="UP000195221">
    <property type="component" value="Unassembled WGS sequence"/>
</dbReference>
<dbReference type="RefSeq" id="WP_062001237.1">
    <property type="nucleotide sequence ID" value="NZ_MSRG01000088.1"/>
</dbReference>
<proteinExistence type="predicted"/>
<dbReference type="EMBL" id="NBTZ01000132">
    <property type="protein sequence ID" value="OTP68411.1"/>
    <property type="molecule type" value="Genomic_DNA"/>
</dbReference>
<organism evidence="3 4">
    <name type="scientific">Caballeronia sordidicola</name>
    <name type="common">Burkholderia sordidicola</name>
    <dbReference type="NCBI Taxonomy" id="196367"/>
    <lineage>
        <taxon>Bacteria</taxon>
        <taxon>Pseudomonadati</taxon>
        <taxon>Pseudomonadota</taxon>
        <taxon>Betaproteobacteria</taxon>
        <taxon>Burkholderiales</taxon>
        <taxon>Burkholderiaceae</taxon>
        <taxon>Caballeronia</taxon>
    </lineage>
</organism>
<gene>
    <name evidence="3" type="ORF">PAMC26510_20200</name>
    <name evidence="2" type="ORF">PAMC26577_33895</name>
</gene>
<dbReference type="Proteomes" id="UP000194546">
    <property type="component" value="Unassembled WGS sequence"/>
</dbReference>
<reference evidence="3 4" key="1">
    <citation type="submission" date="2017-03" db="EMBL/GenBank/DDBJ databases">
        <title>Genome analysis of strain PAMC 26510.</title>
        <authorList>
            <person name="Oh H.-M."/>
            <person name="Yang J.-A."/>
        </authorList>
    </citation>
    <scope>NUCLEOTIDE SEQUENCE [LARGE SCALE GENOMIC DNA]</scope>
    <source>
        <strain evidence="3 4">PAMC 26510</strain>
    </source>
</reference>
<evidence type="ECO:0000313" key="3">
    <source>
        <dbReference type="EMBL" id="OTP73114.1"/>
    </source>
</evidence>
<dbReference type="AlphaFoldDB" id="A0A242MQS2"/>
<evidence type="ECO:0000313" key="2">
    <source>
        <dbReference type="EMBL" id="OTP68411.1"/>
    </source>
</evidence>
<name>A0A242MQS2_CABSO</name>
<keyword evidence="1" id="KW-0812">Transmembrane</keyword>
<protein>
    <submittedName>
        <fullName evidence="3">Uncharacterized protein</fullName>
    </submittedName>
</protein>
<evidence type="ECO:0000313" key="4">
    <source>
        <dbReference type="Proteomes" id="UP000194546"/>
    </source>
</evidence>